<proteinExistence type="predicted"/>
<reference evidence="2 3" key="1">
    <citation type="submission" date="2023-12" db="EMBL/GenBank/DDBJ databases">
        <title>A high-quality genome assembly for Dillenia turbinata (Dilleniales).</title>
        <authorList>
            <person name="Chanderbali A."/>
        </authorList>
    </citation>
    <scope>NUCLEOTIDE SEQUENCE [LARGE SCALE GENOMIC DNA]</scope>
    <source>
        <strain evidence="2">LSX21</strain>
        <tissue evidence="2">Leaf</tissue>
    </source>
</reference>
<keyword evidence="3" id="KW-1185">Reference proteome</keyword>
<evidence type="ECO:0000313" key="3">
    <source>
        <dbReference type="Proteomes" id="UP001370490"/>
    </source>
</evidence>
<feature type="region of interest" description="Disordered" evidence="1">
    <location>
        <begin position="226"/>
        <end position="248"/>
    </location>
</feature>
<gene>
    <name evidence="2" type="ORF">RJ641_014094</name>
</gene>
<dbReference type="EMBL" id="JBAMMX010000002">
    <property type="protein sequence ID" value="KAK6946550.1"/>
    <property type="molecule type" value="Genomic_DNA"/>
</dbReference>
<accession>A0AAN8W5P1</accession>
<organism evidence="2 3">
    <name type="scientific">Dillenia turbinata</name>
    <dbReference type="NCBI Taxonomy" id="194707"/>
    <lineage>
        <taxon>Eukaryota</taxon>
        <taxon>Viridiplantae</taxon>
        <taxon>Streptophyta</taxon>
        <taxon>Embryophyta</taxon>
        <taxon>Tracheophyta</taxon>
        <taxon>Spermatophyta</taxon>
        <taxon>Magnoliopsida</taxon>
        <taxon>eudicotyledons</taxon>
        <taxon>Gunneridae</taxon>
        <taxon>Pentapetalae</taxon>
        <taxon>Dilleniales</taxon>
        <taxon>Dilleniaceae</taxon>
        <taxon>Dillenia</taxon>
    </lineage>
</organism>
<dbReference type="AlphaFoldDB" id="A0AAN8W5P1"/>
<dbReference type="Proteomes" id="UP001370490">
    <property type="component" value="Unassembled WGS sequence"/>
</dbReference>
<feature type="compositionally biased region" description="Polar residues" evidence="1">
    <location>
        <begin position="239"/>
        <end position="248"/>
    </location>
</feature>
<evidence type="ECO:0000256" key="1">
    <source>
        <dbReference type="SAM" id="MobiDB-lite"/>
    </source>
</evidence>
<evidence type="ECO:0000313" key="2">
    <source>
        <dbReference type="EMBL" id="KAK6946550.1"/>
    </source>
</evidence>
<name>A0AAN8W5P1_9MAGN</name>
<sequence>MELEAHWQAFIAISATLPVTELKAKIAPTFTTSGLGVPLDSTPTKRNICFGTASNMLGLQNTKEKLDSQQTANGANPDDTNITNSSSFTPWNFLSSLTNILSGLERSKLELLAASRSWPVRATPTIPAKVPAVLDTPMTIPAYLGAMSMWFTAKPALPNAKKPRATEEHNTAPPGVLKTGSWIRAREATRNPIVFKNFLVLVTDKILLIGHHLRRTHILETKLKPQLKSRDQMAPSAASAANTDSGPLNFTRLGSKSIPAAAPKYIPDIADNYSPHPGSIDGIIITRTSKVHVDI</sequence>
<comment type="caution">
    <text evidence="2">The sequence shown here is derived from an EMBL/GenBank/DDBJ whole genome shotgun (WGS) entry which is preliminary data.</text>
</comment>
<protein>
    <submittedName>
        <fullName evidence="2">Uncharacterized protein</fullName>
    </submittedName>
</protein>